<dbReference type="SUPFAM" id="SSF52540">
    <property type="entry name" value="P-loop containing nucleoside triphosphate hydrolases"/>
    <property type="match status" value="1"/>
</dbReference>
<dbReference type="Gene3D" id="3.40.50.300">
    <property type="entry name" value="P-loop containing nucleotide triphosphate hydrolases"/>
    <property type="match status" value="1"/>
</dbReference>
<gene>
    <name evidence="3" type="ORF">VB738_10515</name>
</gene>
<accession>A0ABU5RV93</accession>
<dbReference type="Pfam" id="PF12965">
    <property type="entry name" value="DUF3854"/>
    <property type="match status" value="1"/>
</dbReference>
<feature type="region of interest" description="Disordered" evidence="1">
    <location>
        <begin position="713"/>
        <end position="740"/>
    </location>
</feature>
<evidence type="ECO:0000313" key="4">
    <source>
        <dbReference type="Proteomes" id="UP001304461"/>
    </source>
</evidence>
<reference evidence="3 4" key="1">
    <citation type="submission" date="2023-12" db="EMBL/GenBank/DDBJ databases">
        <title>Baltic Sea Cyanobacteria.</title>
        <authorList>
            <person name="Delbaje E."/>
            <person name="Fewer D.P."/>
            <person name="Shishido T.K."/>
        </authorList>
    </citation>
    <scope>NUCLEOTIDE SEQUENCE [LARGE SCALE GENOMIC DNA]</scope>
    <source>
        <strain evidence="3 4">UHCC 0139</strain>
    </source>
</reference>
<dbReference type="EMBL" id="JAYGHX010000006">
    <property type="protein sequence ID" value="MEA5391689.1"/>
    <property type="molecule type" value="Genomic_DNA"/>
</dbReference>
<sequence length="890" mass="96478">MAPEQVTRIEEKVRAMREETRPGQSVRLRHIALVEEHSASLRAGGLAFYGVGSKNGQVLDRAVFSTMRLEKPILDKSGKELRYLSDGLTDTDPTYLPLVPLEWARKILPAGTEIDPLTYTPALFWRLVIEDPEIPIFIEEGAKKALAAISAGQVAIALGGITCGFQRRSSRLRSMIRRLCCPDRKITIRFDAGKGEAERIHAERLARAINRDTKATARVCLWDGSLGKGTDDVADTIQDLYRELSDLDDSAIAALPDDLLQRCLARLRSAPQPPILLAQLSEANSFEPKPLDAPVRLTRSPDQIISGCFTGEAVIEGLLKTRLVALAGATGTSKTEAVVQVVEALRRQGCGVGMIAPTHRASLAGKYGPEFGIVRVRGSSVISTWPVVGPGVTCCCESATSPAALPRMLKELKNGDLPFAILQLDEVDQFLPYLLCGGTESLFASRGRALDHLLELMAHQKVMTIAADAAISDITLDLLEAIAGRRCHLISTTHQWPKDVELMGHGEALALAYNEIERDQPVWIALASLKEAALVGEEIRRRRPEARVLMVTGETSGDPSITAFMRDPDGQAESLDVVLHTQALTSGVSLIGERFQLVVVLQDHAIGPAEAVQMLNRCRKAPRRVLSLRRAVPNAAQTHRITAARGVGAHYAELMERAGKERFVGDLQALPPAVMGALTAYEARQSAEAFASESVLRRMLLAEGYRIVESASSASAGPRKAASTDGHKPSTLEEETGPGGFWPEYQILTGAMALEAHEDQVDTELEDGLPTDRINASLVEKIGLARMLHLDGLLMAPSYTASSPEVMAVWEALSTLEKEDRARLLRARFFSKGAQIPGCDRKGVLPPVAMATIGGLLRKVGAKQTSLSRCGPRGARVKCFKAEPNLNASR</sequence>
<dbReference type="RefSeq" id="WP_323305710.1">
    <property type="nucleotide sequence ID" value="NZ_JAYGHX010000006.1"/>
</dbReference>
<feature type="domain" description="DUF3854" evidence="2">
    <location>
        <begin position="124"/>
        <end position="233"/>
    </location>
</feature>
<evidence type="ECO:0000313" key="3">
    <source>
        <dbReference type="EMBL" id="MEA5391689.1"/>
    </source>
</evidence>
<proteinExistence type="predicted"/>
<name>A0ABU5RV93_9CYAN</name>
<comment type="caution">
    <text evidence="3">The sequence shown here is derived from an EMBL/GenBank/DDBJ whole genome shotgun (WGS) entry which is preliminary data.</text>
</comment>
<evidence type="ECO:0000256" key="1">
    <source>
        <dbReference type="SAM" id="MobiDB-lite"/>
    </source>
</evidence>
<keyword evidence="4" id="KW-1185">Reference proteome</keyword>
<protein>
    <submittedName>
        <fullName evidence="3">DUF3854 domain-containing protein</fullName>
    </submittedName>
</protein>
<dbReference type="Proteomes" id="UP001304461">
    <property type="component" value="Unassembled WGS sequence"/>
</dbReference>
<organism evidence="3 4">
    <name type="scientific">Cyanobium gracile UHCC 0139</name>
    <dbReference type="NCBI Taxonomy" id="3110308"/>
    <lineage>
        <taxon>Bacteria</taxon>
        <taxon>Bacillati</taxon>
        <taxon>Cyanobacteriota</taxon>
        <taxon>Cyanophyceae</taxon>
        <taxon>Synechococcales</taxon>
        <taxon>Prochlorococcaceae</taxon>
        <taxon>Cyanobium</taxon>
    </lineage>
</organism>
<evidence type="ECO:0000259" key="2">
    <source>
        <dbReference type="Pfam" id="PF12965"/>
    </source>
</evidence>
<dbReference type="InterPro" id="IPR027417">
    <property type="entry name" value="P-loop_NTPase"/>
</dbReference>
<dbReference type="InterPro" id="IPR024385">
    <property type="entry name" value="DUF3854"/>
</dbReference>